<accession>A0A915ICN4</accession>
<dbReference type="Proteomes" id="UP000887565">
    <property type="component" value="Unplaced"/>
</dbReference>
<evidence type="ECO:0000259" key="1">
    <source>
        <dbReference type="PROSITE" id="PS00028"/>
    </source>
</evidence>
<dbReference type="InterPro" id="IPR013087">
    <property type="entry name" value="Znf_C2H2_type"/>
</dbReference>
<protein>
    <submittedName>
        <fullName evidence="3">C2H2-type domain-containing protein</fullName>
    </submittedName>
</protein>
<keyword evidence="2" id="KW-1185">Reference proteome</keyword>
<feature type="domain" description="C2H2-type" evidence="1">
    <location>
        <begin position="87"/>
        <end position="110"/>
    </location>
</feature>
<dbReference type="PROSITE" id="PS00028">
    <property type="entry name" value="ZINC_FINGER_C2H2_1"/>
    <property type="match status" value="1"/>
</dbReference>
<organism evidence="2 3">
    <name type="scientific">Romanomermis culicivorax</name>
    <name type="common">Nematode worm</name>
    <dbReference type="NCBI Taxonomy" id="13658"/>
    <lineage>
        <taxon>Eukaryota</taxon>
        <taxon>Metazoa</taxon>
        <taxon>Ecdysozoa</taxon>
        <taxon>Nematoda</taxon>
        <taxon>Enoplea</taxon>
        <taxon>Dorylaimia</taxon>
        <taxon>Mermithida</taxon>
        <taxon>Mermithoidea</taxon>
        <taxon>Mermithidae</taxon>
        <taxon>Romanomermis</taxon>
    </lineage>
</organism>
<dbReference type="AlphaFoldDB" id="A0A915ICN4"/>
<reference evidence="3" key="1">
    <citation type="submission" date="2022-11" db="UniProtKB">
        <authorList>
            <consortium name="WormBaseParasite"/>
        </authorList>
    </citation>
    <scope>IDENTIFICATION</scope>
</reference>
<evidence type="ECO:0000313" key="2">
    <source>
        <dbReference type="Proteomes" id="UP000887565"/>
    </source>
</evidence>
<dbReference type="WBParaSite" id="nRc.2.0.1.t11940-RA">
    <property type="protein sequence ID" value="nRc.2.0.1.t11940-RA"/>
    <property type="gene ID" value="nRc.2.0.1.g11940"/>
</dbReference>
<name>A0A915ICN4_ROMCU</name>
<evidence type="ECO:0000313" key="3">
    <source>
        <dbReference type="WBParaSite" id="nRc.2.0.1.t11940-RA"/>
    </source>
</evidence>
<sequence length="309" mass="36135">TVVDHPLPNFQLSKDTSQVGWESTKIPIFDRNHHSSTMDQFPSSSSSAKDPNWPHVFCLLCNQRIYKRHLLCHIKMEHFFGYKPYHCRVSWCLDKFPTWETYELHRTIKHPQEARLSTFEIPDLEALCESIYQKNLSIDSSSKIDLSKIDFDRFYRLIFSISTLEKNSPKYKVDDNPISAMENLNSKISNGVSTPVNIEKSSTSSSQNTNLVVESKLFCKLCKAEYSKNSRRKHVLIHLKDKIKFLYSCLLCNPKDPNLCRTLYIDTIVGHVMKKHAIKRNMLKIDVHYKSLYKKYANQIEEMIVKCFK</sequence>
<proteinExistence type="predicted"/>